<comment type="caution">
    <text evidence="10">The sequence shown here is derived from an EMBL/GenBank/DDBJ whole genome shotgun (WGS) entry which is preliminary data.</text>
</comment>
<evidence type="ECO:0000256" key="9">
    <source>
        <dbReference type="SAM" id="MobiDB-lite"/>
    </source>
</evidence>
<dbReference type="InterPro" id="IPR003409">
    <property type="entry name" value="MORN"/>
</dbReference>
<accession>A0AAV2GXI7</accession>
<dbReference type="GO" id="GO:0031514">
    <property type="term" value="C:motile cilium"/>
    <property type="evidence" value="ECO:0007669"/>
    <property type="project" value="UniProtKB-SubCell"/>
</dbReference>
<keyword evidence="5" id="KW-0282">Flagellum</keyword>
<evidence type="ECO:0000256" key="1">
    <source>
        <dbReference type="ARBA" id="ARBA00004230"/>
    </source>
</evidence>
<feature type="compositionally biased region" description="Polar residues" evidence="9">
    <location>
        <begin position="661"/>
        <end position="672"/>
    </location>
</feature>
<dbReference type="PANTHER" id="PTHR46613:SF1">
    <property type="entry name" value="RADIAL SPOKE HEAD 10 HOMOLOG B-RELATED"/>
    <property type="match status" value="1"/>
</dbReference>
<dbReference type="Pfam" id="PF02493">
    <property type="entry name" value="MORN"/>
    <property type="match status" value="10"/>
</dbReference>
<evidence type="ECO:0000256" key="8">
    <source>
        <dbReference type="ARBA" id="ARBA00023273"/>
    </source>
</evidence>
<feature type="compositionally biased region" description="Polar residues" evidence="9">
    <location>
        <begin position="745"/>
        <end position="758"/>
    </location>
</feature>
<feature type="compositionally biased region" description="Polar residues" evidence="9">
    <location>
        <begin position="362"/>
        <end position="378"/>
    </location>
</feature>
<dbReference type="Proteomes" id="UP001497497">
    <property type="component" value="Unassembled WGS sequence"/>
</dbReference>
<evidence type="ECO:0000256" key="4">
    <source>
        <dbReference type="ARBA" id="ARBA00022737"/>
    </source>
</evidence>
<dbReference type="AlphaFoldDB" id="A0AAV2GXI7"/>
<evidence type="ECO:0000256" key="2">
    <source>
        <dbReference type="ARBA" id="ARBA00004430"/>
    </source>
</evidence>
<dbReference type="Gene3D" id="2.20.110.10">
    <property type="entry name" value="Histone H3 K4-specific methyltransferase SET7/9 N-terminal domain"/>
    <property type="match status" value="4"/>
</dbReference>
<evidence type="ECO:0000256" key="6">
    <source>
        <dbReference type="ARBA" id="ARBA00023069"/>
    </source>
</evidence>
<evidence type="ECO:0000313" key="10">
    <source>
        <dbReference type="EMBL" id="CAL1526160.1"/>
    </source>
</evidence>
<feature type="region of interest" description="Disordered" evidence="9">
    <location>
        <begin position="661"/>
        <end position="798"/>
    </location>
</feature>
<evidence type="ECO:0000313" key="11">
    <source>
        <dbReference type="Proteomes" id="UP001497497"/>
    </source>
</evidence>
<keyword evidence="8" id="KW-0966">Cell projection</keyword>
<evidence type="ECO:0000256" key="3">
    <source>
        <dbReference type="ARBA" id="ARBA00022490"/>
    </source>
</evidence>
<feature type="compositionally biased region" description="Polar residues" evidence="9">
    <location>
        <begin position="696"/>
        <end position="706"/>
    </location>
</feature>
<dbReference type="SUPFAM" id="SSF82185">
    <property type="entry name" value="Histone H3 K4-specific methyltransferase SET7/9 N-terminal domain"/>
    <property type="match status" value="3"/>
</dbReference>
<dbReference type="SMART" id="SM00698">
    <property type="entry name" value="MORN"/>
    <property type="match status" value="10"/>
</dbReference>
<protein>
    <submittedName>
        <fullName evidence="10">Uncharacterized protein</fullName>
    </submittedName>
</protein>
<proteinExistence type="predicted"/>
<dbReference type="EMBL" id="CAXITT010000002">
    <property type="protein sequence ID" value="CAL1526160.1"/>
    <property type="molecule type" value="Genomic_DNA"/>
</dbReference>
<evidence type="ECO:0000256" key="7">
    <source>
        <dbReference type="ARBA" id="ARBA00023212"/>
    </source>
</evidence>
<dbReference type="GO" id="GO:0005930">
    <property type="term" value="C:axoneme"/>
    <property type="evidence" value="ECO:0007669"/>
    <property type="project" value="UniProtKB-SubCell"/>
</dbReference>
<keyword evidence="6" id="KW-0969">Cilium</keyword>
<feature type="compositionally biased region" description="Polar residues" evidence="9">
    <location>
        <begin position="785"/>
        <end position="796"/>
    </location>
</feature>
<organism evidence="10 11">
    <name type="scientific">Lymnaea stagnalis</name>
    <name type="common">Great pond snail</name>
    <name type="synonym">Helix stagnalis</name>
    <dbReference type="NCBI Taxonomy" id="6523"/>
    <lineage>
        <taxon>Eukaryota</taxon>
        <taxon>Metazoa</taxon>
        <taxon>Spiralia</taxon>
        <taxon>Lophotrochozoa</taxon>
        <taxon>Mollusca</taxon>
        <taxon>Gastropoda</taxon>
        <taxon>Heterobranchia</taxon>
        <taxon>Euthyneura</taxon>
        <taxon>Panpulmonata</taxon>
        <taxon>Hygrophila</taxon>
        <taxon>Lymnaeoidea</taxon>
        <taxon>Lymnaeidae</taxon>
        <taxon>Lymnaea</taxon>
    </lineage>
</organism>
<feature type="compositionally biased region" description="Polar residues" evidence="9">
    <location>
        <begin position="720"/>
        <end position="734"/>
    </location>
</feature>
<reference evidence="10 11" key="1">
    <citation type="submission" date="2024-04" db="EMBL/GenBank/DDBJ databases">
        <authorList>
            <consortium name="Genoscope - CEA"/>
            <person name="William W."/>
        </authorList>
    </citation>
    <scope>NUCLEOTIDE SEQUENCE [LARGE SCALE GENOMIC DNA]</scope>
</reference>
<evidence type="ECO:0000256" key="5">
    <source>
        <dbReference type="ARBA" id="ARBA00022846"/>
    </source>
</evidence>
<feature type="compositionally biased region" description="Basic and acidic residues" evidence="9">
    <location>
        <begin position="735"/>
        <end position="744"/>
    </location>
</feature>
<keyword evidence="11" id="KW-1185">Reference proteome</keyword>
<name>A0AAV2GXI7_LYMST</name>
<keyword evidence="3" id="KW-0963">Cytoplasm</keyword>
<feature type="compositionally biased region" description="Basic and acidic residues" evidence="9">
    <location>
        <begin position="7"/>
        <end position="28"/>
    </location>
</feature>
<keyword evidence="7" id="KW-0206">Cytoskeleton</keyword>
<sequence>MASKEKKKAERRTNSLKKIDDLPVEKTETASQLSESVDIVQSEVNTISEVDLEKQLKEKTPEPTYDEPRLTELIVESYTGELVRGLYSGEGEAWFKNGNSYKGFFTLGLMHGKGVYIWADGVVYEGDFYENQITGSGSYTWPDGSTYAGDVLNGKRHGFGTFTCANKTVAYTGDWDMGQKHGKGRMDFDVDGNSFYDGDWVSGVKHGWGVRRYPSGNMYSGMWFNNVRHGEGTMKWLDRDQIYSGQWENGIQHGSGNHIWLLKRVNRSQYPMRNMYDGDFVNGLRHGHGVFYYANGAKYDGCWRNNLKHGKGKFTFKNGRIYEGLFEKDHIVEFPDFTIDGMTSPDMSQIRTRTPVPADNVSVHSNESRNTTGPSFQLDTPALLETFPSDDIEPEVQQVLYAITRHISALRRVYGFYSMLGYEGSPDNTYIMNKLQFWRFLKDICLHHDKYSLADMDRLIGECYKKSKVELHNPYEKILQRQFVNSLVILAHLIYKKEYKKNKETGPVLEYCFSRLMTERILRFACVVKGPLYHETRRAVNALVHMDQAYEIYQAICTPRMKPPREPVLKMRSFLHFIKELGLINNDLTPAKIVQLLTSDNPNVSDGEGCFNLELEMTFLEYFEALLLCAEIFVTESVVLDPTTPRPSLKLLQELSQYSGEMTTSHAASQSAMDDEEEAATVPAESISPIPITPLRNGSSAANTVLNIKPGESPMRGSLSLHTSESNVTVNLNQSRRDSLRPDTQKTSSAIKSHSPVQEMNEDSNESDSRSGSASQPGQGLLSPYKTSTNFNTVKSPRSPYFSPYPEFESPVEADGEAVMLDDNTKKFNFWTHQIHIFFLRKFFPSAERYLAAQRSKAIIRVEHRRRQTITGPTCELREE</sequence>
<feature type="region of interest" description="Disordered" evidence="9">
    <location>
        <begin position="1"/>
        <end position="30"/>
    </location>
</feature>
<keyword evidence="4" id="KW-0677">Repeat</keyword>
<feature type="region of interest" description="Disordered" evidence="9">
    <location>
        <begin position="357"/>
        <end position="378"/>
    </location>
</feature>
<dbReference type="PANTHER" id="PTHR46613">
    <property type="entry name" value="RADIAL SPOKE HEAD 10 HOMOLOG B-RELATED"/>
    <property type="match status" value="1"/>
</dbReference>
<gene>
    <name evidence="10" type="ORF">GSLYS_00000337001</name>
</gene>
<comment type="subcellular location">
    <subcellularLocation>
        <location evidence="1">Cell projection</location>
        <location evidence="1">Cilium</location>
        <location evidence="1">Flagellum</location>
    </subcellularLocation>
    <subcellularLocation>
        <location evidence="2">Cytoplasm</location>
        <location evidence="2">Cytoskeleton</location>
        <location evidence="2">Cilium axoneme</location>
    </subcellularLocation>
</comment>